<feature type="binding site" evidence="5">
    <location>
        <begin position="489"/>
        <end position="496"/>
    </location>
    <ligand>
        <name>ATP</name>
        <dbReference type="ChEBI" id="CHEBI:30616"/>
    </ligand>
</feature>
<comment type="caution">
    <text evidence="8">The sequence shown here is derived from an EMBL/GenBank/DDBJ whole genome shotgun (WGS) entry which is preliminary data.</text>
</comment>
<dbReference type="GO" id="GO:0004386">
    <property type="term" value="F:helicase activity"/>
    <property type="evidence" value="ECO:0007669"/>
    <property type="project" value="UniProtKB-UniRule"/>
</dbReference>
<dbReference type="PANTHER" id="PTHR40084:SF1">
    <property type="entry name" value="PHOSPHOTRANSFERASE"/>
    <property type="match status" value="1"/>
</dbReference>
<evidence type="ECO:0000259" key="7">
    <source>
        <dbReference type="PROSITE" id="PS51217"/>
    </source>
</evidence>
<dbReference type="GO" id="GO:0016787">
    <property type="term" value="F:hydrolase activity"/>
    <property type="evidence" value="ECO:0007669"/>
    <property type="project" value="UniProtKB-UniRule"/>
</dbReference>
<evidence type="ECO:0000256" key="5">
    <source>
        <dbReference type="PROSITE-ProRule" id="PRU00560"/>
    </source>
</evidence>
<evidence type="ECO:0000256" key="1">
    <source>
        <dbReference type="ARBA" id="ARBA00022741"/>
    </source>
</evidence>
<dbReference type="Gene3D" id="3.20.20.140">
    <property type="entry name" value="Metal-dependent hydrolases"/>
    <property type="match status" value="1"/>
</dbReference>
<keyword evidence="1 5" id="KW-0547">Nucleotide-binding</keyword>
<dbReference type="CDD" id="cd19067">
    <property type="entry name" value="PfuEndoQ-like"/>
    <property type="match status" value="1"/>
</dbReference>
<reference evidence="8 9" key="1">
    <citation type="journal article" date="2020" name="ISME J.">
        <title>Parallel Reductive Genome Evolution in Desulfovibrio Ectosymbionts Independently Acquired by Trichonympha Protists in the Termite Gut.</title>
        <authorList>
            <person name="Takeuchi M."/>
            <person name="Kuwahara H."/>
            <person name="Murakami T."/>
            <person name="Takahashi K."/>
            <person name="Kajitani R."/>
            <person name="Toyoda A."/>
            <person name="Itoh T."/>
            <person name="Ohkuma M."/>
            <person name="Hongoh Y."/>
        </authorList>
    </citation>
    <scope>NUCLEOTIDE SEQUENCE [LARGE SCALE GENOMIC DNA]</scope>
    <source>
        <strain evidence="8">ZnDsv-02</strain>
    </source>
</reference>
<feature type="domain" description="UvrD-like helicase C-terminal" evidence="7">
    <location>
        <begin position="725"/>
        <end position="1004"/>
    </location>
</feature>
<dbReference type="Pfam" id="PF13361">
    <property type="entry name" value="UvrD_C"/>
    <property type="match status" value="2"/>
</dbReference>
<gene>
    <name evidence="8" type="ORF">ZNDK_0655</name>
</gene>
<evidence type="ECO:0000259" key="6">
    <source>
        <dbReference type="PROSITE" id="PS51198"/>
    </source>
</evidence>
<proteinExistence type="predicted"/>
<accession>A0A6L2R615</accession>
<dbReference type="InterPro" id="IPR014016">
    <property type="entry name" value="UvrD-like_ATP-bd"/>
</dbReference>
<dbReference type="PROSITE" id="PS51217">
    <property type="entry name" value="UVRD_HELICASE_CTER"/>
    <property type="match status" value="1"/>
</dbReference>
<feature type="domain" description="UvrD-like helicase ATP-binding" evidence="6">
    <location>
        <begin position="468"/>
        <end position="724"/>
    </location>
</feature>
<dbReference type="SUPFAM" id="SSF89550">
    <property type="entry name" value="PHP domain-like"/>
    <property type="match status" value="1"/>
</dbReference>
<dbReference type="InterPro" id="IPR013986">
    <property type="entry name" value="DExx_box_DNA_helicase_dom_sf"/>
</dbReference>
<organism evidence="8 9">
    <name type="scientific">Candidatus Desulfovibrio kirbyi</name>
    <dbReference type="NCBI Taxonomy" id="2696086"/>
    <lineage>
        <taxon>Bacteria</taxon>
        <taxon>Pseudomonadati</taxon>
        <taxon>Thermodesulfobacteriota</taxon>
        <taxon>Desulfovibrionia</taxon>
        <taxon>Desulfovibrionales</taxon>
        <taxon>Desulfovibrionaceae</taxon>
        <taxon>Desulfovibrio</taxon>
    </lineage>
</organism>
<keyword evidence="2 5" id="KW-0378">Hydrolase</keyword>
<dbReference type="GO" id="GO:0005524">
    <property type="term" value="F:ATP binding"/>
    <property type="evidence" value="ECO:0007669"/>
    <property type="project" value="UniProtKB-UniRule"/>
</dbReference>
<dbReference type="EMBL" id="BLLL01000006">
    <property type="protein sequence ID" value="GFH62884.1"/>
    <property type="molecule type" value="Genomic_DNA"/>
</dbReference>
<dbReference type="InterPro" id="IPR027417">
    <property type="entry name" value="P-loop_NTPase"/>
</dbReference>
<dbReference type="GO" id="GO:0140097">
    <property type="term" value="F:catalytic activity, acting on DNA"/>
    <property type="evidence" value="ECO:0007669"/>
    <property type="project" value="UniProtKB-ARBA"/>
</dbReference>
<name>A0A6L2R615_9BACT</name>
<evidence type="ECO:0000256" key="3">
    <source>
        <dbReference type="ARBA" id="ARBA00022806"/>
    </source>
</evidence>
<dbReference type="Pfam" id="PF00580">
    <property type="entry name" value="UvrD-helicase"/>
    <property type="match status" value="2"/>
</dbReference>
<keyword evidence="3 5" id="KW-0347">Helicase</keyword>
<dbReference type="Proteomes" id="UP000505077">
    <property type="component" value="Unassembled WGS sequence"/>
</dbReference>
<evidence type="ECO:0000313" key="8">
    <source>
        <dbReference type="EMBL" id="GFH62884.1"/>
    </source>
</evidence>
<dbReference type="Gene3D" id="1.10.10.160">
    <property type="match status" value="1"/>
</dbReference>
<dbReference type="InterPro" id="IPR016195">
    <property type="entry name" value="Pol/histidinol_Pase-like"/>
</dbReference>
<dbReference type="Gene3D" id="3.40.50.300">
    <property type="entry name" value="P-loop containing nucleotide triphosphate hydrolases"/>
    <property type="match status" value="3"/>
</dbReference>
<keyword evidence="4 5" id="KW-0067">ATP-binding</keyword>
<protein>
    <submittedName>
        <fullName evidence="8">UvrD/Rep family helicase-like protein</fullName>
    </submittedName>
</protein>
<dbReference type="InterPro" id="IPR014017">
    <property type="entry name" value="DNA_helicase_UvrD-like_C"/>
</dbReference>
<sequence>MNEFRADLHIHSRYSRATSKKLTSALLAAWARVKGLHVLGTGDITHGAWRKELQDTLIFDEASGLYRLADTRAADAALPEYVEKTEDAASPFFMLQGEISSIYKRAGAVRKVHNLVYLPNFEAAEKLSCKLAQAGNLESDGRPILGLDSRNLLEIVLETDPRAFLIPAHIWTPWFSLFGSKSGFDDIRECFDDLSQEIFALETGLSSDPAMNRLLTALDGYALVSNSDAHSGENLGREANLFSGRISYDGIHRSLKGLPSDTAFDGTLEFYPEEGKYHLDGHRKCNVVLNPPETRSLGGICPVCGKPLTVGVLSRVRELADRREPVYTRVADGKGFSSLIPLAEIIAEIFSCGAKTQKVYAAHASAVKKFGSELDVLQSVPVADIARFMPPLGEGIARMRKGQVIREGGYDGEYGVIRLFSEKEKRAFRYGGPGSFLAGIPDNMPAPTMPAVMPAPAKPGAAPQKERYRLNDAQTKAVRAGPWPVLVLAGPGTGKTRTLVERTARLLAEGVNPRHILAVTFTRRAAKEMHERLASMLGNDSQEFVPRSDTLHALAFEVWQRVHGVPPTLLNEESAGRVFAEANITVPTAAVREAWESLSLIREKQETPQGDLARMRVAYARRKTAWNLADYTDLLEFWLQRIQTGLFTPPWTEILADEIQDFSTLQLSLVRALLPKDGKGFFGIGDPDQSIYAFRGACADARAFLQSAWPTMESMPLWENYRSRQDILHTASTLLGRKSACGPLVAAYRRLSEDAEGIPHIHLFEAPTAEAEIAWIAARVSALVGGGSLTLRDKVRKTDLFLPEAGTHSPGDIAVLVRMRVLAPALQKALARAGIPVAAPETDGFWADERAARILREAGRMLGICDSREEDKLPISDAVLAQGPESIAAHFDRTECFDALFRSSSAFKALTRAYKEHGGWQEVINWVSLQTELELVKSKSERVQIMSLHAAKGLEFRSVFLPALEDGILPYAGSAALTCRTKNDPPNPDEERRLMYVGLTRARENLFLSFAGSRKIFGRETRLRPSRFLADLPTDTVRRSALLVGKKRAETHLPLF</sequence>
<evidence type="ECO:0000256" key="4">
    <source>
        <dbReference type="ARBA" id="ARBA00022840"/>
    </source>
</evidence>
<dbReference type="CDD" id="cd17932">
    <property type="entry name" value="DEXQc_UvrD"/>
    <property type="match status" value="1"/>
</dbReference>
<dbReference type="SUPFAM" id="SSF52540">
    <property type="entry name" value="P-loop containing nucleoside triphosphate hydrolases"/>
    <property type="match status" value="1"/>
</dbReference>
<evidence type="ECO:0000256" key="2">
    <source>
        <dbReference type="ARBA" id="ARBA00022801"/>
    </source>
</evidence>
<dbReference type="CDD" id="cd18807">
    <property type="entry name" value="SF1_C_UvrD"/>
    <property type="match status" value="1"/>
</dbReference>
<dbReference type="PROSITE" id="PS51198">
    <property type="entry name" value="UVRD_HELICASE_ATP_BIND"/>
    <property type="match status" value="1"/>
</dbReference>
<dbReference type="AlphaFoldDB" id="A0A6L2R615"/>
<dbReference type="Gene3D" id="1.10.486.10">
    <property type="entry name" value="PCRA, domain 4"/>
    <property type="match status" value="1"/>
</dbReference>
<dbReference type="PANTHER" id="PTHR40084">
    <property type="entry name" value="PHOSPHOHYDROLASE, PHP FAMILY"/>
    <property type="match status" value="1"/>
</dbReference>
<evidence type="ECO:0000313" key="9">
    <source>
        <dbReference type="Proteomes" id="UP000505077"/>
    </source>
</evidence>